<evidence type="ECO:0000256" key="1">
    <source>
        <dbReference type="ARBA" id="ARBA00022837"/>
    </source>
</evidence>
<proteinExistence type="predicted"/>
<sequence>MINTNDFAAGELEAALTKLQSFQSDEAQLSEEVQKYFSAYDTDDNAHLDRRELRQFLSDFFSQYHIRVPITDEYVDAVFRSIDKNHDNKIQPEELIAFAKVFVGSLVQEFTGAAACASEEQKQE</sequence>
<evidence type="ECO:0000259" key="2">
    <source>
        <dbReference type="PROSITE" id="PS50222"/>
    </source>
</evidence>
<dbReference type="AlphaFoldDB" id="A0A7S3MIS5"/>
<feature type="domain" description="EF-hand" evidence="2">
    <location>
        <begin position="28"/>
        <end position="63"/>
    </location>
</feature>
<reference evidence="3" key="1">
    <citation type="submission" date="2021-01" db="EMBL/GenBank/DDBJ databases">
        <authorList>
            <person name="Corre E."/>
            <person name="Pelletier E."/>
            <person name="Niang G."/>
            <person name="Scheremetjew M."/>
            <person name="Finn R."/>
            <person name="Kale V."/>
            <person name="Holt S."/>
            <person name="Cochrane G."/>
            <person name="Meng A."/>
            <person name="Brown T."/>
            <person name="Cohen L."/>
        </authorList>
    </citation>
    <scope>NUCLEOTIDE SEQUENCE</scope>
    <source>
        <strain evidence="3">Fehren 1</strain>
    </source>
</reference>
<dbReference type="PROSITE" id="PS50222">
    <property type="entry name" value="EF_HAND_2"/>
    <property type="match status" value="2"/>
</dbReference>
<dbReference type="InterPro" id="IPR002048">
    <property type="entry name" value="EF_hand_dom"/>
</dbReference>
<dbReference type="InterPro" id="IPR011992">
    <property type="entry name" value="EF-hand-dom_pair"/>
</dbReference>
<dbReference type="InterPro" id="IPR018247">
    <property type="entry name" value="EF_Hand_1_Ca_BS"/>
</dbReference>
<gene>
    <name evidence="3" type="ORF">FEHR0123_LOCUS1110</name>
    <name evidence="4" type="ORF">FEHR0123_LOCUS1111</name>
</gene>
<dbReference type="GO" id="GO:0005509">
    <property type="term" value="F:calcium ion binding"/>
    <property type="evidence" value="ECO:0007669"/>
    <property type="project" value="InterPro"/>
</dbReference>
<dbReference type="Pfam" id="PF13499">
    <property type="entry name" value="EF-hand_7"/>
    <property type="match status" value="1"/>
</dbReference>
<evidence type="ECO:0000313" key="4">
    <source>
        <dbReference type="EMBL" id="CAE0306206.1"/>
    </source>
</evidence>
<dbReference type="SMART" id="SM00054">
    <property type="entry name" value="EFh"/>
    <property type="match status" value="2"/>
</dbReference>
<keyword evidence="1" id="KW-0106">Calcium</keyword>
<dbReference type="CDD" id="cd00051">
    <property type="entry name" value="EFh"/>
    <property type="match status" value="1"/>
</dbReference>
<feature type="domain" description="EF-hand" evidence="2">
    <location>
        <begin position="70"/>
        <end position="105"/>
    </location>
</feature>
<name>A0A7S3MIS5_9SPIT</name>
<dbReference type="EMBL" id="HBIE01003362">
    <property type="protein sequence ID" value="CAE0306206.1"/>
    <property type="molecule type" value="Transcribed_RNA"/>
</dbReference>
<dbReference type="EMBL" id="HBIE01003361">
    <property type="protein sequence ID" value="CAE0306205.1"/>
    <property type="molecule type" value="Transcribed_RNA"/>
</dbReference>
<organism evidence="3">
    <name type="scientific">Favella ehrenbergii</name>
    <dbReference type="NCBI Taxonomy" id="182087"/>
    <lineage>
        <taxon>Eukaryota</taxon>
        <taxon>Sar</taxon>
        <taxon>Alveolata</taxon>
        <taxon>Ciliophora</taxon>
        <taxon>Intramacronucleata</taxon>
        <taxon>Spirotrichea</taxon>
        <taxon>Choreotrichia</taxon>
        <taxon>Tintinnida</taxon>
        <taxon>Xystonellidae</taxon>
        <taxon>Favella</taxon>
    </lineage>
</organism>
<dbReference type="PROSITE" id="PS00018">
    <property type="entry name" value="EF_HAND_1"/>
    <property type="match status" value="1"/>
</dbReference>
<protein>
    <recommendedName>
        <fullName evidence="2">EF-hand domain-containing protein</fullName>
    </recommendedName>
</protein>
<accession>A0A7S3MIS5</accession>
<dbReference type="Gene3D" id="1.10.238.10">
    <property type="entry name" value="EF-hand"/>
    <property type="match status" value="1"/>
</dbReference>
<evidence type="ECO:0000313" key="3">
    <source>
        <dbReference type="EMBL" id="CAE0306205.1"/>
    </source>
</evidence>
<dbReference type="SUPFAM" id="SSF47473">
    <property type="entry name" value="EF-hand"/>
    <property type="match status" value="1"/>
</dbReference>